<protein>
    <submittedName>
        <fullName evidence="2">Fam-l protein</fullName>
    </submittedName>
</protein>
<dbReference type="InterPro" id="IPR022139">
    <property type="entry name" value="Fam-L/Fam-M-like_plasmodium"/>
</dbReference>
<feature type="transmembrane region" description="Helical" evidence="1">
    <location>
        <begin position="159"/>
        <end position="179"/>
    </location>
</feature>
<keyword evidence="1" id="KW-0812">Transmembrane</keyword>
<dbReference type="AlphaFoldDB" id="A0A1D3JHX7"/>
<dbReference type="Pfam" id="PF12420">
    <property type="entry name" value="DUF3671"/>
    <property type="match status" value="1"/>
</dbReference>
<sequence length="295" mass="33935">MEKQINIQIFIKISTFVLIFWNSNFYNVSGFNKSLNENYIIDRKIGTRFYRLLGKYKPNKNSSILELREKIPNDGVNEKVDICNNEKGKTGLNKKLSENWLKNVKGRNLTMKNKSCIFETKKYSNIEKKIFKELDYADFLKNNKTISGKIYKKIILKKYGLRIALPIILFLLLITVLVLDLSWGLLKEESIWKVIGLGKDQLKVLEDPLSFILDPLSKLEFFKHNTFGGATAGCSLCTGVATSGLKVSKTCILGQLFGLLIYVIPFFILGVTVISAIFFYHKKVKKYEKIKFKKQ</sequence>
<dbReference type="EMBL" id="FLRL01000039">
    <property type="protein sequence ID" value="SBT85980.1"/>
    <property type="molecule type" value="Genomic_DNA"/>
</dbReference>
<keyword evidence="1" id="KW-1133">Transmembrane helix</keyword>
<feature type="transmembrane region" description="Helical" evidence="1">
    <location>
        <begin position="256"/>
        <end position="280"/>
    </location>
</feature>
<organism evidence="2 3">
    <name type="scientific">Plasmodium malariae</name>
    <dbReference type="NCBI Taxonomy" id="5858"/>
    <lineage>
        <taxon>Eukaryota</taxon>
        <taxon>Sar</taxon>
        <taxon>Alveolata</taxon>
        <taxon>Apicomplexa</taxon>
        <taxon>Aconoidasida</taxon>
        <taxon>Haemosporida</taxon>
        <taxon>Plasmodiidae</taxon>
        <taxon>Plasmodium</taxon>
        <taxon>Plasmodium (Plasmodium)</taxon>
    </lineage>
</organism>
<gene>
    <name evidence="2" type="primary">PmUG01_00073900</name>
    <name evidence="2" type="ORF">PMUG01_00073900</name>
</gene>
<keyword evidence="1" id="KW-0472">Membrane</keyword>
<reference evidence="2 3" key="1">
    <citation type="submission" date="2016-06" db="EMBL/GenBank/DDBJ databases">
        <authorList>
            <consortium name="Pathogen Informatics"/>
        </authorList>
    </citation>
    <scope>NUCLEOTIDE SEQUENCE [LARGE SCALE GENOMIC DNA]</scope>
</reference>
<dbReference type="VEuPathDB" id="PlasmoDB:PmUG01_00073900"/>
<dbReference type="RefSeq" id="XP_028859230.1">
    <property type="nucleotide sequence ID" value="XM_029006244.1"/>
</dbReference>
<dbReference type="GeneID" id="39866205"/>
<keyword evidence="3" id="KW-1185">Reference proteome</keyword>
<accession>A0A1D3JHX7</accession>
<evidence type="ECO:0000313" key="3">
    <source>
        <dbReference type="Proteomes" id="UP000219813"/>
    </source>
</evidence>
<dbReference type="Proteomes" id="UP000219813">
    <property type="component" value="Unassembled WGS sequence"/>
</dbReference>
<evidence type="ECO:0000256" key="1">
    <source>
        <dbReference type="SAM" id="Phobius"/>
    </source>
</evidence>
<name>A0A1D3JHX7_PLAMA</name>
<evidence type="ECO:0000313" key="2">
    <source>
        <dbReference type="EMBL" id="SBT85980.1"/>
    </source>
</evidence>
<dbReference type="KEGG" id="pmal:PMUG01_00073900"/>
<proteinExistence type="predicted"/>